<evidence type="ECO:0000313" key="4">
    <source>
        <dbReference type="Proteomes" id="UP001152049"/>
    </source>
</evidence>
<dbReference type="Pfam" id="PF07876">
    <property type="entry name" value="Dabb"/>
    <property type="match status" value="1"/>
</dbReference>
<proteinExistence type="predicted"/>
<reference evidence="3" key="1">
    <citation type="submission" date="2022-09" db="EMBL/GenBank/DDBJ databases">
        <title>Fusarium specimens isolated from Avocado Roots.</title>
        <authorList>
            <person name="Stajich J."/>
            <person name="Roper C."/>
            <person name="Heimlech-Rivalta G."/>
        </authorList>
    </citation>
    <scope>NUCLEOTIDE SEQUENCE</scope>
    <source>
        <strain evidence="3">CF00136</strain>
    </source>
</reference>
<dbReference type="AlphaFoldDB" id="A0A9W8RXE8"/>
<dbReference type="InterPro" id="IPR044662">
    <property type="entry name" value="HS1/DABB1-like"/>
</dbReference>
<dbReference type="PANTHER" id="PTHR33178:SF10">
    <property type="entry name" value="STRESS-RESPONSE A_B BARREL DOMAIN-CONTAINING PROTEIN"/>
    <property type="match status" value="1"/>
</dbReference>
<sequence length="110" mass="12190">MSLTHTVLFQFKADVDSNDVKETCKGFLNLKDQCIHPTSNNPYIISVKGGKDNSPEGMQNGITHGFVLTFNSAEDRDYYVKSDSAHHAFVAKVGGFLEKVIVVDFEDGVY</sequence>
<dbReference type="EMBL" id="JAOQAZ010000014">
    <property type="protein sequence ID" value="KAJ4259708.1"/>
    <property type="molecule type" value="Genomic_DNA"/>
</dbReference>
<dbReference type="Gene3D" id="3.30.70.100">
    <property type="match status" value="1"/>
</dbReference>
<dbReference type="Proteomes" id="UP001152049">
    <property type="component" value="Unassembled WGS sequence"/>
</dbReference>
<dbReference type="InterPro" id="IPR013097">
    <property type="entry name" value="Dabb"/>
</dbReference>
<organism evidence="3 4">
    <name type="scientific">Fusarium torreyae</name>
    <dbReference type="NCBI Taxonomy" id="1237075"/>
    <lineage>
        <taxon>Eukaryota</taxon>
        <taxon>Fungi</taxon>
        <taxon>Dikarya</taxon>
        <taxon>Ascomycota</taxon>
        <taxon>Pezizomycotina</taxon>
        <taxon>Sordariomycetes</taxon>
        <taxon>Hypocreomycetidae</taxon>
        <taxon>Hypocreales</taxon>
        <taxon>Nectriaceae</taxon>
        <taxon>Fusarium</taxon>
    </lineage>
</organism>
<evidence type="ECO:0000259" key="2">
    <source>
        <dbReference type="PROSITE" id="PS51502"/>
    </source>
</evidence>
<comment type="subunit">
    <text evidence="1">Homodimer.</text>
</comment>
<protein>
    <recommendedName>
        <fullName evidence="2">Stress-response A/B barrel domain-containing protein</fullName>
    </recommendedName>
</protein>
<dbReference type="PROSITE" id="PS51502">
    <property type="entry name" value="S_R_A_B_BARREL"/>
    <property type="match status" value="1"/>
</dbReference>
<dbReference type="SMART" id="SM00886">
    <property type="entry name" value="Dabb"/>
    <property type="match status" value="1"/>
</dbReference>
<dbReference type="InterPro" id="IPR011008">
    <property type="entry name" value="Dimeric_a/b-barrel"/>
</dbReference>
<name>A0A9W8RXE8_9HYPO</name>
<feature type="domain" description="Stress-response A/B barrel" evidence="2">
    <location>
        <begin position="3"/>
        <end position="105"/>
    </location>
</feature>
<evidence type="ECO:0000313" key="3">
    <source>
        <dbReference type="EMBL" id="KAJ4259708.1"/>
    </source>
</evidence>
<comment type="caution">
    <text evidence="3">The sequence shown here is derived from an EMBL/GenBank/DDBJ whole genome shotgun (WGS) entry which is preliminary data.</text>
</comment>
<keyword evidence="4" id="KW-1185">Reference proteome</keyword>
<evidence type="ECO:0000256" key="1">
    <source>
        <dbReference type="ARBA" id="ARBA00011738"/>
    </source>
</evidence>
<accession>A0A9W8RXE8</accession>
<dbReference type="PANTHER" id="PTHR33178">
    <property type="match status" value="1"/>
</dbReference>
<gene>
    <name evidence="3" type="ORF">NW762_007639</name>
</gene>
<dbReference type="OrthoDB" id="1601230at2759"/>
<dbReference type="SUPFAM" id="SSF54909">
    <property type="entry name" value="Dimeric alpha+beta barrel"/>
    <property type="match status" value="1"/>
</dbReference>